<dbReference type="Proteomes" id="UP001367508">
    <property type="component" value="Unassembled WGS sequence"/>
</dbReference>
<comment type="caution">
    <text evidence="1">The sequence shown here is derived from an EMBL/GenBank/DDBJ whole genome shotgun (WGS) entry which is preliminary data.</text>
</comment>
<protein>
    <submittedName>
        <fullName evidence="1">Uncharacterized protein</fullName>
    </submittedName>
</protein>
<gene>
    <name evidence="1" type="ORF">VNO77_03244</name>
</gene>
<dbReference type="EMBL" id="JAYMYQ010000001">
    <property type="protein sequence ID" value="KAK7361197.1"/>
    <property type="molecule type" value="Genomic_DNA"/>
</dbReference>
<sequence length="204" mass="23125">MSLSTRAWPVRRSSHRFDNLERACSWTFIGLLLLPIEMSYEYPYLKEDALNSWLIDLRCRIFQWALSTSDSCLLGTCLRGSKFNDIPLGVKGSLTLKPDFDRTKHSTHAIETIWARWISYNEFLKIHKTSSTAKIQGGDTIKGIKAHLLEKEELLPLAGSSKIAPPRSSLGVVDLRTEPKSFCIGIYHKISGERKNSSIHGFRS</sequence>
<evidence type="ECO:0000313" key="1">
    <source>
        <dbReference type="EMBL" id="KAK7361197.1"/>
    </source>
</evidence>
<evidence type="ECO:0000313" key="2">
    <source>
        <dbReference type="Proteomes" id="UP001367508"/>
    </source>
</evidence>
<proteinExistence type="predicted"/>
<keyword evidence="2" id="KW-1185">Reference proteome</keyword>
<dbReference type="AlphaFoldDB" id="A0AAN9MV10"/>
<accession>A0AAN9MV10</accession>
<reference evidence="1 2" key="1">
    <citation type="submission" date="2024-01" db="EMBL/GenBank/DDBJ databases">
        <title>The genomes of 5 underutilized Papilionoideae crops provide insights into root nodulation and disease resistanc.</title>
        <authorList>
            <person name="Jiang F."/>
        </authorList>
    </citation>
    <scope>NUCLEOTIDE SEQUENCE [LARGE SCALE GENOMIC DNA]</scope>
    <source>
        <strain evidence="1">LVBAO_FW01</strain>
        <tissue evidence="1">Leaves</tissue>
    </source>
</reference>
<name>A0AAN9MV10_CANGL</name>
<organism evidence="1 2">
    <name type="scientific">Canavalia gladiata</name>
    <name type="common">Sword bean</name>
    <name type="synonym">Dolichos gladiatus</name>
    <dbReference type="NCBI Taxonomy" id="3824"/>
    <lineage>
        <taxon>Eukaryota</taxon>
        <taxon>Viridiplantae</taxon>
        <taxon>Streptophyta</taxon>
        <taxon>Embryophyta</taxon>
        <taxon>Tracheophyta</taxon>
        <taxon>Spermatophyta</taxon>
        <taxon>Magnoliopsida</taxon>
        <taxon>eudicotyledons</taxon>
        <taxon>Gunneridae</taxon>
        <taxon>Pentapetalae</taxon>
        <taxon>rosids</taxon>
        <taxon>fabids</taxon>
        <taxon>Fabales</taxon>
        <taxon>Fabaceae</taxon>
        <taxon>Papilionoideae</taxon>
        <taxon>50 kb inversion clade</taxon>
        <taxon>NPAAA clade</taxon>
        <taxon>indigoferoid/millettioid clade</taxon>
        <taxon>Phaseoleae</taxon>
        <taxon>Canavalia</taxon>
    </lineage>
</organism>